<reference evidence="1" key="1">
    <citation type="submission" date="2022-04" db="EMBL/GenBank/DDBJ databases">
        <title>Diverse halophilic archaea isolated from saline environments.</title>
        <authorList>
            <person name="Cui H.-L."/>
        </authorList>
    </citation>
    <scope>NUCLEOTIDE SEQUENCE</scope>
    <source>
        <strain evidence="1">XZYJT40</strain>
    </source>
</reference>
<dbReference type="InterPro" id="IPR012675">
    <property type="entry name" value="Beta-grasp_dom_sf"/>
</dbReference>
<sequence length="90" mass="9701">MNVTVKLTGTLVARTGTHEARVAVPDDATVADVVDELAEQHGPQVRAGVLDGQRLRSDTVVVRETFDSTETLSTYSSLESGDTVRFQLNV</sequence>
<organism evidence="1 2">
    <name type="scientific">Halorussus gelatinilyticus</name>
    <dbReference type="NCBI Taxonomy" id="2937524"/>
    <lineage>
        <taxon>Archaea</taxon>
        <taxon>Methanobacteriati</taxon>
        <taxon>Methanobacteriota</taxon>
        <taxon>Stenosarchaea group</taxon>
        <taxon>Halobacteria</taxon>
        <taxon>Halobacteriales</taxon>
        <taxon>Haladaptataceae</taxon>
        <taxon>Halorussus</taxon>
    </lineage>
</organism>
<dbReference type="AlphaFoldDB" id="A0A8U0IEZ0"/>
<dbReference type="KEGG" id="haxz:M0R88_13175"/>
<dbReference type="RefSeq" id="WP_248653960.1">
    <property type="nucleotide sequence ID" value="NZ_CP096658.1"/>
</dbReference>
<dbReference type="SUPFAM" id="SSF54285">
    <property type="entry name" value="MoaD/ThiS"/>
    <property type="match status" value="1"/>
</dbReference>
<dbReference type="Gene3D" id="3.10.20.30">
    <property type="match status" value="1"/>
</dbReference>
<evidence type="ECO:0008006" key="3">
    <source>
        <dbReference type="Google" id="ProtNLM"/>
    </source>
</evidence>
<accession>A0A8U0IEZ0</accession>
<evidence type="ECO:0000313" key="2">
    <source>
        <dbReference type="Proteomes" id="UP000830434"/>
    </source>
</evidence>
<keyword evidence="2" id="KW-1185">Reference proteome</keyword>
<dbReference type="Proteomes" id="UP000830434">
    <property type="component" value="Chromosome"/>
</dbReference>
<protein>
    <recommendedName>
        <fullName evidence="3">MoaD/ThiS family protein</fullName>
    </recommendedName>
</protein>
<dbReference type="GeneID" id="72190824"/>
<name>A0A8U0IEZ0_9EURY</name>
<dbReference type="EMBL" id="CP096658">
    <property type="protein sequence ID" value="UPV99467.1"/>
    <property type="molecule type" value="Genomic_DNA"/>
</dbReference>
<proteinExistence type="predicted"/>
<gene>
    <name evidence="1" type="ORF">M0R88_13175</name>
</gene>
<evidence type="ECO:0000313" key="1">
    <source>
        <dbReference type="EMBL" id="UPV99467.1"/>
    </source>
</evidence>
<dbReference type="InterPro" id="IPR016155">
    <property type="entry name" value="Mopterin_synth/thiamin_S_b"/>
</dbReference>